<dbReference type="PANTHER" id="PTHR43776">
    <property type="entry name" value="TRANSPORT ATP-BINDING PROTEIN"/>
    <property type="match status" value="1"/>
</dbReference>
<organism evidence="7 8">
    <name type="scientific">Ammonifex thiophilus</name>
    <dbReference type="NCBI Taxonomy" id="444093"/>
    <lineage>
        <taxon>Bacteria</taxon>
        <taxon>Bacillati</taxon>
        <taxon>Bacillota</taxon>
        <taxon>Clostridia</taxon>
        <taxon>Thermoanaerobacterales</taxon>
        <taxon>Thermoanaerobacteraceae</taxon>
        <taxon>Ammonifex</taxon>
    </lineage>
</organism>
<dbReference type="GO" id="GO:0055085">
    <property type="term" value="P:transmembrane transport"/>
    <property type="evidence" value="ECO:0007669"/>
    <property type="project" value="UniProtKB-ARBA"/>
</dbReference>
<dbReference type="SUPFAM" id="SSF52540">
    <property type="entry name" value="P-loop containing nucleoside triphosphate hydrolases"/>
    <property type="match status" value="1"/>
</dbReference>
<dbReference type="EMBL" id="QSLN01000025">
    <property type="protein sequence ID" value="RDV80953.1"/>
    <property type="molecule type" value="Genomic_DNA"/>
</dbReference>
<evidence type="ECO:0000313" key="8">
    <source>
        <dbReference type="Proteomes" id="UP000256329"/>
    </source>
</evidence>
<protein>
    <submittedName>
        <fullName evidence="7">ABC transporter ATP-binding protein</fullName>
    </submittedName>
</protein>
<dbReference type="GO" id="GO:0016887">
    <property type="term" value="F:ATP hydrolysis activity"/>
    <property type="evidence" value="ECO:0007669"/>
    <property type="project" value="InterPro"/>
</dbReference>
<dbReference type="RefSeq" id="WP_115793347.1">
    <property type="nucleotide sequence ID" value="NZ_QSLN01000025.1"/>
</dbReference>
<evidence type="ECO:0000256" key="2">
    <source>
        <dbReference type="ARBA" id="ARBA00022448"/>
    </source>
</evidence>
<dbReference type="Pfam" id="PF08352">
    <property type="entry name" value="oligo_HPY"/>
    <property type="match status" value="1"/>
</dbReference>
<dbReference type="Gene3D" id="3.40.50.300">
    <property type="entry name" value="P-loop containing nucleotide triphosphate hydrolases"/>
    <property type="match status" value="1"/>
</dbReference>
<dbReference type="InterPro" id="IPR017871">
    <property type="entry name" value="ABC_transporter-like_CS"/>
</dbReference>
<comment type="caution">
    <text evidence="7">The sequence shown here is derived from an EMBL/GenBank/DDBJ whole genome shotgun (WGS) entry which is preliminary data.</text>
</comment>
<dbReference type="PROSITE" id="PS00211">
    <property type="entry name" value="ABC_TRANSPORTER_1"/>
    <property type="match status" value="1"/>
</dbReference>
<accession>A0A3D8P2S5</accession>
<evidence type="ECO:0000313" key="7">
    <source>
        <dbReference type="EMBL" id="RDV80953.1"/>
    </source>
</evidence>
<dbReference type="SMART" id="SM00382">
    <property type="entry name" value="AAA"/>
    <property type="match status" value="1"/>
</dbReference>
<comment type="similarity">
    <text evidence="1">Belongs to the ABC transporter superfamily.</text>
</comment>
<keyword evidence="4 7" id="KW-0067">ATP-binding</keyword>
<dbReference type="PANTHER" id="PTHR43776:SF8">
    <property type="entry name" value="ABC TRANSPORTER, ATP-BINDING PROTEIN"/>
    <property type="match status" value="1"/>
</dbReference>
<keyword evidence="8" id="KW-1185">Reference proteome</keyword>
<evidence type="ECO:0000256" key="1">
    <source>
        <dbReference type="ARBA" id="ARBA00005417"/>
    </source>
</evidence>
<dbReference type="InterPro" id="IPR003439">
    <property type="entry name" value="ABC_transporter-like_ATP-bd"/>
</dbReference>
<feature type="domain" description="ABC transporter" evidence="6">
    <location>
        <begin position="4"/>
        <end position="251"/>
    </location>
</feature>
<name>A0A3D8P2S5_9THEO</name>
<dbReference type="Pfam" id="PF00005">
    <property type="entry name" value="ABC_tran"/>
    <property type="match status" value="1"/>
</dbReference>
<dbReference type="InterPro" id="IPR013563">
    <property type="entry name" value="Oligopep_ABC_C"/>
</dbReference>
<dbReference type="InterPro" id="IPR003593">
    <property type="entry name" value="AAA+_ATPase"/>
</dbReference>
<dbReference type="Proteomes" id="UP000256329">
    <property type="component" value="Unassembled WGS sequence"/>
</dbReference>
<evidence type="ECO:0000256" key="4">
    <source>
        <dbReference type="ARBA" id="ARBA00022840"/>
    </source>
</evidence>
<evidence type="ECO:0000256" key="5">
    <source>
        <dbReference type="SAM" id="MobiDB-lite"/>
    </source>
</evidence>
<keyword evidence="3" id="KW-0547">Nucleotide-binding</keyword>
<dbReference type="InterPro" id="IPR027417">
    <property type="entry name" value="P-loop_NTPase"/>
</dbReference>
<dbReference type="InterPro" id="IPR050319">
    <property type="entry name" value="ABC_transp_ATP-bind"/>
</dbReference>
<dbReference type="FunFam" id="3.40.50.300:FF:000016">
    <property type="entry name" value="Oligopeptide ABC transporter ATP-binding component"/>
    <property type="match status" value="1"/>
</dbReference>
<dbReference type="OrthoDB" id="41661at2"/>
<proteinExistence type="inferred from homology"/>
<sequence length="317" mass="35431">MKLLEVKGLVKHYVRKRGLARRETIRAVDGVSFSLAPGETLGLVGESGCGKSTLGRLILRLEEPTAGEVIFEGVNIATCGEKELRERRRHLQIVFQDAYSSLNPRRTVGASVEEPLANFGVPRSERREQVRELLQLVGLNPEEAAKYPHELSGGQRQRVNLARALALQPKLIVCDEPVSSLDVSIRAQILKLFRELKERFRLSYLFISHDLAAVSCLADRVAVMYLGKIMEILPAEALSQARHPYTRALWRSVLPPDPRNRATLEPAVKGEPPDPANPPSGCRFHPRCPQAQELCRWEEPVLREIKGGHLVACHMVV</sequence>
<dbReference type="CDD" id="cd03257">
    <property type="entry name" value="ABC_NikE_OppD_transporters"/>
    <property type="match status" value="1"/>
</dbReference>
<dbReference type="PROSITE" id="PS50893">
    <property type="entry name" value="ABC_TRANSPORTER_2"/>
    <property type="match status" value="1"/>
</dbReference>
<dbReference type="AlphaFoldDB" id="A0A3D8P2S5"/>
<evidence type="ECO:0000259" key="6">
    <source>
        <dbReference type="PROSITE" id="PS50893"/>
    </source>
</evidence>
<evidence type="ECO:0000256" key="3">
    <source>
        <dbReference type="ARBA" id="ARBA00022741"/>
    </source>
</evidence>
<dbReference type="NCBIfam" id="TIGR01727">
    <property type="entry name" value="oligo_HPY"/>
    <property type="match status" value="1"/>
</dbReference>
<dbReference type="GO" id="GO:0005524">
    <property type="term" value="F:ATP binding"/>
    <property type="evidence" value="ECO:0007669"/>
    <property type="project" value="UniProtKB-KW"/>
</dbReference>
<reference evidence="7 8" key="1">
    <citation type="submission" date="2018-08" db="EMBL/GenBank/DDBJ databases">
        <title>Form III RuBisCO-mediated autotrophy in Thermodesulfobium bacteria.</title>
        <authorList>
            <person name="Toshchakov S.V."/>
            <person name="Kublanov I.V."/>
            <person name="Frolov E."/>
            <person name="Bonch-Osmolovskaya E.A."/>
            <person name="Tourova T.P."/>
            <person name="Chernych N.A."/>
            <person name="Lebedinsky A.V."/>
        </authorList>
    </citation>
    <scope>NUCLEOTIDE SEQUENCE [LARGE SCALE GENOMIC DNA]</scope>
    <source>
        <strain evidence="7 8">SR</strain>
    </source>
</reference>
<dbReference type="GO" id="GO:0015833">
    <property type="term" value="P:peptide transport"/>
    <property type="evidence" value="ECO:0007669"/>
    <property type="project" value="InterPro"/>
</dbReference>
<gene>
    <name evidence="7" type="ORF">DXX99_10030</name>
</gene>
<feature type="region of interest" description="Disordered" evidence="5">
    <location>
        <begin position="261"/>
        <end position="283"/>
    </location>
</feature>
<keyword evidence="2" id="KW-0813">Transport</keyword>